<evidence type="ECO:0000313" key="3">
    <source>
        <dbReference type="Proteomes" id="UP000620124"/>
    </source>
</evidence>
<accession>A0A8H7DDP3</accession>
<organism evidence="2 3">
    <name type="scientific">Mycena venus</name>
    <dbReference type="NCBI Taxonomy" id="2733690"/>
    <lineage>
        <taxon>Eukaryota</taxon>
        <taxon>Fungi</taxon>
        <taxon>Dikarya</taxon>
        <taxon>Basidiomycota</taxon>
        <taxon>Agaricomycotina</taxon>
        <taxon>Agaricomycetes</taxon>
        <taxon>Agaricomycetidae</taxon>
        <taxon>Agaricales</taxon>
        <taxon>Marasmiineae</taxon>
        <taxon>Mycenaceae</taxon>
        <taxon>Mycena</taxon>
    </lineage>
</organism>
<keyword evidence="3" id="KW-1185">Reference proteome</keyword>
<protein>
    <submittedName>
        <fullName evidence="2">Uncharacterized protein</fullName>
    </submittedName>
</protein>
<feature type="region of interest" description="Disordered" evidence="1">
    <location>
        <begin position="34"/>
        <end position="97"/>
    </location>
</feature>
<feature type="region of interest" description="Disordered" evidence="1">
    <location>
        <begin position="1"/>
        <end position="21"/>
    </location>
</feature>
<comment type="caution">
    <text evidence="2">The sequence shown here is derived from an EMBL/GenBank/DDBJ whole genome shotgun (WGS) entry which is preliminary data.</text>
</comment>
<feature type="compositionally biased region" description="Basic and acidic residues" evidence="1">
    <location>
        <begin position="10"/>
        <end position="21"/>
    </location>
</feature>
<evidence type="ECO:0000256" key="1">
    <source>
        <dbReference type="SAM" id="MobiDB-lite"/>
    </source>
</evidence>
<dbReference type="EMBL" id="JACAZI010000001">
    <property type="protein sequence ID" value="KAF7371664.1"/>
    <property type="molecule type" value="Genomic_DNA"/>
</dbReference>
<sequence>MERIVPAVTEEDRQSQHGTKVEWPKIYDEELHLNIPVNPRAGTSGRTRHTGKSPAPNRDTQRGRRRFIMDYVSRASADGEEEDAETDADAEGETEDYELQIPYLVHHVCHSI</sequence>
<dbReference type="AlphaFoldDB" id="A0A8H7DDP3"/>
<feature type="compositionally biased region" description="Acidic residues" evidence="1">
    <location>
        <begin position="78"/>
        <end position="97"/>
    </location>
</feature>
<proteinExistence type="predicted"/>
<reference evidence="2" key="1">
    <citation type="submission" date="2020-05" db="EMBL/GenBank/DDBJ databases">
        <title>Mycena genomes resolve the evolution of fungal bioluminescence.</title>
        <authorList>
            <person name="Tsai I.J."/>
        </authorList>
    </citation>
    <scope>NUCLEOTIDE SEQUENCE</scope>
    <source>
        <strain evidence="2">CCC161011</strain>
    </source>
</reference>
<name>A0A8H7DDP3_9AGAR</name>
<evidence type="ECO:0000313" key="2">
    <source>
        <dbReference type="EMBL" id="KAF7371664.1"/>
    </source>
</evidence>
<dbReference type="Proteomes" id="UP000620124">
    <property type="component" value="Unassembled WGS sequence"/>
</dbReference>
<gene>
    <name evidence="2" type="ORF">MVEN_00022400</name>
</gene>